<proteinExistence type="predicted"/>
<dbReference type="Proteomes" id="UP001163603">
    <property type="component" value="Chromosome 2"/>
</dbReference>
<sequence>MLRSSCNLGPGCKELRKEKDMLRESQSQSFDLIKRLELHVKSLSEARNEDKKHIQKLERELMNCSQEIEAACWKSMFCSHPIIQPSHSHAALHFRIDVCECFLGLNPITNSSQITLRIN</sequence>
<organism evidence="1 2">
    <name type="scientific">Pistacia integerrima</name>
    <dbReference type="NCBI Taxonomy" id="434235"/>
    <lineage>
        <taxon>Eukaryota</taxon>
        <taxon>Viridiplantae</taxon>
        <taxon>Streptophyta</taxon>
        <taxon>Embryophyta</taxon>
        <taxon>Tracheophyta</taxon>
        <taxon>Spermatophyta</taxon>
        <taxon>Magnoliopsida</taxon>
        <taxon>eudicotyledons</taxon>
        <taxon>Gunneridae</taxon>
        <taxon>Pentapetalae</taxon>
        <taxon>rosids</taxon>
        <taxon>malvids</taxon>
        <taxon>Sapindales</taxon>
        <taxon>Anacardiaceae</taxon>
        <taxon>Pistacia</taxon>
    </lineage>
</organism>
<dbReference type="EMBL" id="CM047737">
    <property type="protein sequence ID" value="KAJ0048968.1"/>
    <property type="molecule type" value="Genomic_DNA"/>
</dbReference>
<comment type="caution">
    <text evidence="1">The sequence shown here is derived from an EMBL/GenBank/DDBJ whole genome shotgun (WGS) entry which is preliminary data.</text>
</comment>
<keyword evidence="2" id="KW-1185">Reference proteome</keyword>
<gene>
    <name evidence="1" type="ORF">Pint_16203</name>
</gene>
<evidence type="ECO:0000313" key="2">
    <source>
        <dbReference type="Proteomes" id="UP001163603"/>
    </source>
</evidence>
<protein>
    <submittedName>
        <fullName evidence="1">Uncharacterized protein</fullName>
    </submittedName>
</protein>
<reference evidence="2" key="1">
    <citation type="journal article" date="2023" name="G3 (Bethesda)">
        <title>Genome assembly and association tests identify interacting loci associated with vigor, precocity, and sex in interspecific pistachio rootstocks.</title>
        <authorList>
            <person name="Palmer W."/>
            <person name="Jacygrad E."/>
            <person name="Sagayaradj S."/>
            <person name="Cavanaugh K."/>
            <person name="Han R."/>
            <person name="Bertier L."/>
            <person name="Beede B."/>
            <person name="Kafkas S."/>
            <person name="Golino D."/>
            <person name="Preece J."/>
            <person name="Michelmore R."/>
        </authorList>
    </citation>
    <scope>NUCLEOTIDE SEQUENCE [LARGE SCALE GENOMIC DNA]</scope>
</reference>
<evidence type="ECO:0000313" key="1">
    <source>
        <dbReference type="EMBL" id="KAJ0048968.1"/>
    </source>
</evidence>
<accession>A0ACC0ZD56</accession>
<name>A0ACC0ZD56_9ROSI</name>